<proteinExistence type="predicted"/>
<dbReference type="InterPro" id="IPR027417">
    <property type="entry name" value="P-loop_NTPase"/>
</dbReference>
<sequence>MNELLTTLIQEVRVWPGHRHHRARIPAEATGYRELDEPLGGGWPRGALTECLLDGVGMGELQLVLPAMRRLSRRGKRVFWINPPHIPYAPALDQEDVDLNQVLVIRTNNRGDTLWTLENCLRAPVTGLVLAWPGGLASREIRRLQLAAEAGRSVCILFRDRRQASQNSPAALRLQLTPDGYLGLNIQVLKRRGGRPGQSCTLNTARRAGLAQTEASGVVQGPWTVPRE</sequence>
<dbReference type="InterPro" id="IPR017166">
    <property type="entry name" value="UCP037290"/>
</dbReference>
<organism evidence="1 2">
    <name type="scientific">Marinobacter lutaoensis</name>
    <dbReference type="NCBI Taxonomy" id="135739"/>
    <lineage>
        <taxon>Bacteria</taxon>
        <taxon>Pseudomonadati</taxon>
        <taxon>Pseudomonadota</taxon>
        <taxon>Gammaproteobacteria</taxon>
        <taxon>Pseudomonadales</taxon>
        <taxon>Marinobacteraceae</taxon>
        <taxon>Marinobacter</taxon>
    </lineage>
</organism>
<dbReference type="STRING" id="135739.BTO32_06305"/>
<evidence type="ECO:0000313" key="1">
    <source>
        <dbReference type="EMBL" id="ONF44265.1"/>
    </source>
</evidence>
<dbReference type="EMBL" id="MSCW01000005">
    <property type="protein sequence ID" value="ONF44265.1"/>
    <property type="molecule type" value="Genomic_DNA"/>
</dbReference>
<gene>
    <name evidence="1" type="ORF">BTO32_06305</name>
</gene>
<dbReference type="AlphaFoldDB" id="A0A1V2DU58"/>
<protein>
    <recommendedName>
        <fullName evidence="3">SOS cell division inhibitor SulA</fullName>
    </recommendedName>
</protein>
<name>A0A1V2DU58_9GAMM</name>
<dbReference type="InterPro" id="IPR047610">
    <property type="entry name" value="ImuA_translesion"/>
</dbReference>
<reference evidence="1 2" key="1">
    <citation type="submission" date="2016-12" db="EMBL/GenBank/DDBJ databases">
        <title>Marinobacter lutaoensis whole genome sequencing.</title>
        <authorList>
            <person name="Verma A."/>
            <person name="Krishnamurthi S."/>
        </authorList>
    </citation>
    <scope>NUCLEOTIDE SEQUENCE [LARGE SCALE GENOMIC DNA]</scope>
    <source>
        <strain evidence="1 2">T5054</strain>
    </source>
</reference>
<dbReference type="Proteomes" id="UP000189339">
    <property type="component" value="Unassembled WGS sequence"/>
</dbReference>
<dbReference type="Gene3D" id="3.40.50.300">
    <property type="entry name" value="P-loop containing nucleotide triphosphate hydrolases"/>
    <property type="match status" value="1"/>
</dbReference>
<keyword evidence="2" id="KW-1185">Reference proteome</keyword>
<dbReference type="RefSeq" id="WP_076724144.1">
    <property type="nucleotide sequence ID" value="NZ_JABWTC010000018.1"/>
</dbReference>
<dbReference type="SUPFAM" id="SSF52540">
    <property type="entry name" value="P-loop containing nucleoside triphosphate hydrolases"/>
    <property type="match status" value="1"/>
</dbReference>
<dbReference type="NCBIfam" id="NF033429">
    <property type="entry name" value="ImuA_translesion"/>
    <property type="match status" value="1"/>
</dbReference>
<accession>A0A1V2DU58</accession>
<evidence type="ECO:0008006" key="3">
    <source>
        <dbReference type="Google" id="ProtNLM"/>
    </source>
</evidence>
<comment type="caution">
    <text evidence="1">The sequence shown here is derived from an EMBL/GenBank/DDBJ whole genome shotgun (WGS) entry which is preliminary data.</text>
</comment>
<evidence type="ECO:0000313" key="2">
    <source>
        <dbReference type="Proteomes" id="UP000189339"/>
    </source>
</evidence>
<dbReference type="OrthoDB" id="9811176at2"/>
<dbReference type="PIRSF" id="PIRSF037290">
    <property type="entry name" value="UCP037290"/>
    <property type="match status" value="1"/>
</dbReference>